<name>A0A1I0EMR7_9FIRM</name>
<sequence length="91" mass="10424">MDNLIPVLLIIILVWIAVFLILRAFWCWYWKINARLEEQKKTNELLQNILNALIQGNAVNAVTAGNVMDLNENQAKKVFTADIDDSDIPEL</sequence>
<keyword evidence="1" id="KW-1133">Transmembrane helix</keyword>
<keyword evidence="1" id="KW-0812">Transmembrane</keyword>
<dbReference type="RefSeq" id="WP_143050825.1">
    <property type="nucleotide sequence ID" value="NZ_FOIL01000019.1"/>
</dbReference>
<keyword evidence="3" id="KW-1185">Reference proteome</keyword>
<accession>A0A1I0EMR7</accession>
<gene>
    <name evidence="2" type="ORF">SAMN04487771_101945</name>
</gene>
<keyword evidence="1" id="KW-0472">Membrane</keyword>
<dbReference type="Proteomes" id="UP000199820">
    <property type="component" value="Unassembled WGS sequence"/>
</dbReference>
<dbReference type="OrthoDB" id="1441515at1239"/>
<dbReference type="AlphaFoldDB" id="A0A1I0EMR7"/>
<proteinExistence type="predicted"/>
<evidence type="ECO:0000256" key="1">
    <source>
        <dbReference type="SAM" id="Phobius"/>
    </source>
</evidence>
<dbReference type="EMBL" id="FOIL01000019">
    <property type="protein sequence ID" value="SET46498.1"/>
    <property type="molecule type" value="Genomic_DNA"/>
</dbReference>
<organism evidence="2 3">
    <name type="scientific">[Clostridium] aminophilum</name>
    <dbReference type="NCBI Taxonomy" id="1526"/>
    <lineage>
        <taxon>Bacteria</taxon>
        <taxon>Bacillati</taxon>
        <taxon>Bacillota</taxon>
        <taxon>Clostridia</taxon>
        <taxon>Lachnospirales</taxon>
        <taxon>Lachnospiraceae</taxon>
    </lineage>
</organism>
<protein>
    <submittedName>
        <fullName evidence="2">Uncharacterized protein</fullName>
    </submittedName>
</protein>
<feature type="transmembrane region" description="Helical" evidence="1">
    <location>
        <begin position="6"/>
        <end position="30"/>
    </location>
</feature>
<evidence type="ECO:0000313" key="2">
    <source>
        <dbReference type="EMBL" id="SET46498.1"/>
    </source>
</evidence>
<evidence type="ECO:0000313" key="3">
    <source>
        <dbReference type="Proteomes" id="UP000199820"/>
    </source>
</evidence>
<reference evidence="2 3" key="1">
    <citation type="submission" date="2016-10" db="EMBL/GenBank/DDBJ databases">
        <authorList>
            <person name="de Groot N.N."/>
        </authorList>
    </citation>
    <scope>NUCLEOTIDE SEQUENCE [LARGE SCALE GENOMIC DNA]</scope>
    <source>
        <strain evidence="2 3">KH1P1</strain>
    </source>
</reference>